<evidence type="ECO:0000256" key="2">
    <source>
        <dbReference type="ARBA" id="ARBA00022670"/>
    </source>
</evidence>
<dbReference type="PROSITE" id="PS51767">
    <property type="entry name" value="PEPTIDASE_A1"/>
    <property type="match status" value="1"/>
</dbReference>
<evidence type="ECO:0000256" key="5">
    <source>
        <dbReference type="RuleBase" id="RU000454"/>
    </source>
</evidence>
<dbReference type="PROSITE" id="PS00141">
    <property type="entry name" value="ASP_PROTEASE"/>
    <property type="match status" value="1"/>
</dbReference>
<comment type="similarity">
    <text evidence="1 5">Belongs to the peptidase A1 family.</text>
</comment>
<dbReference type="PANTHER" id="PTHR47966">
    <property type="entry name" value="BETA-SITE APP-CLEAVING ENZYME, ISOFORM A-RELATED"/>
    <property type="match status" value="1"/>
</dbReference>
<dbReference type="CDD" id="cd06097">
    <property type="entry name" value="Aspergillopepsin_like"/>
    <property type="match status" value="1"/>
</dbReference>
<dbReference type="InterPro" id="IPR001969">
    <property type="entry name" value="Aspartic_peptidase_AS"/>
</dbReference>
<reference evidence="8 9" key="1">
    <citation type="submission" date="2024-02" db="EMBL/GenBank/DDBJ databases">
        <title>De novo assembly and annotation of 12 fungi associated with fruit tree decline syndrome in Ontario, Canada.</title>
        <authorList>
            <person name="Sulman M."/>
            <person name="Ellouze W."/>
            <person name="Ilyukhin E."/>
        </authorList>
    </citation>
    <scope>NUCLEOTIDE SEQUENCE [LARGE SCALE GENOMIC DNA]</scope>
    <source>
        <strain evidence="8 9">M1-105</strain>
    </source>
</reference>
<dbReference type="InterPro" id="IPR021109">
    <property type="entry name" value="Peptidase_aspartic_dom_sf"/>
</dbReference>
<dbReference type="PRINTS" id="PR00792">
    <property type="entry name" value="PEPSIN"/>
</dbReference>
<dbReference type="Gene3D" id="2.40.70.10">
    <property type="entry name" value="Acid Proteases"/>
    <property type="match status" value="2"/>
</dbReference>
<feature type="domain" description="Peptidase A1" evidence="7">
    <location>
        <begin position="85"/>
        <end position="402"/>
    </location>
</feature>
<keyword evidence="4 5" id="KW-0378">Hydrolase</keyword>
<evidence type="ECO:0000313" key="9">
    <source>
        <dbReference type="Proteomes" id="UP001521116"/>
    </source>
</evidence>
<proteinExistence type="inferred from homology"/>
<dbReference type="EMBL" id="JAJVDC020000276">
    <property type="protein sequence ID" value="KAL1616188.1"/>
    <property type="molecule type" value="Genomic_DNA"/>
</dbReference>
<dbReference type="Proteomes" id="UP001521116">
    <property type="component" value="Unassembled WGS sequence"/>
</dbReference>
<evidence type="ECO:0000256" key="3">
    <source>
        <dbReference type="ARBA" id="ARBA00022750"/>
    </source>
</evidence>
<dbReference type="InterPro" id="IPR001461">
    <property type="entry name" value="Aspartic_peptidase_A1"/>
</dbReference>
<evidence type="ECO:0000313" key="8">
    <source>
        <dbReference type="EMBL" id="KAL1616188.1"/>
    </source>
</evidence>
<keyword evidence="9" id="KW-1185">Reference proteome</keyword>
<dbReference type="InterPro" id="IPR033121">
    <property type="entry name" value="PEPTIDASE_A1"/>
</dbReference>
<organism evidence="8 9">
    <name type="scientific">Neofusicoccum ribis</name>
    <dbReference type="NCBI Taxonomy" id="45134"/>
    <lineage>
        <taxon>Eukaryota</taxon>
        <taxon>Fungi</taxon>
        <taxon>Dikarya</taxon>
        <taxon>Ascomycota</taxon>
        <taxon>Pezizomycotina</taxon>
        <taxon>Dothideomycetes</taxon>
        <taxon>Dothideomycetes incertae sedis</taxon>
        <taxon>Botryosphaeriales</taxon>
        <taxon>Botryosphaeriaceae</taxon>
        <taxon>Neofusicoccum</taxon>
    </lineage>
</organism>
<evidence type="ECO:0000259" key="7">
    <source>
        <dbReference type="PROSITE" id="PS51767"/>
    </source>
</evidence>
<evidence type="ECO:0000256" key="6">
    <source>
        <dbReference type="SAM" id="SignalP"/>
    </source>
</evidence>
<feature type="chain" id="PRO_5045477603" description="Peptidase A1 domain-containing protein" evidence="6">
    <location>
        <begin position="20"/>
        <end position="405"/>
    </location>
</feature>
<protein>
    <recommendedName>
        <fullName evidence="7">Peptidase A1 domain-containing protein</fullName>
    </recommendedName>
</protein>
<dbReference type="SUPFAM" id="SSF50630">
    <property type="entry name" value="Acid proteases"/>
    <property type="match status" value="1"/>
</dbReference>
<name>A0ABR3SBF4_9PEZI</name>
<gene>
    <name evidence="8" type="ORF">SLS56_011512</name>
</gene>
<evidence type="ECO:0000256" key="4">
    <source>
        <dbReference type="ARBA" id="ARBA00022801"/>
    </source>
</evidence>
<keyword evidence="2 5" id="KW-0645">Protease</keyword>
<dbReference type="InterPro" id="IPR034163">
    <property type="entry name" value="Aspergillopepsin-like_cat_dom"/>
</dbReference>
<feature type="signal peptide" evidence="6">
    <location>
        <begin position="1"/>
        <end position="19"/>
    </location>
</feature>
<accession>A0ABR3SBF4</accession>
<evidence type="ECO:0000256" key="1">
    <source>
        <dbReference type="ARBA" id="ARBA00007447"/>
    </source>
</evidence>
<sequence length="405" mass="41947">MPSFKSAAALAAMVGVALATPIEKRGTFSLKQVQKGTYLKNGPASVVKTFNKYGKEAPSEVIAAAAAAATGEVTTEPGDEYDSLYLTPVTVGSVEMELDIDTGSADLWVFSTLLSSSEQSGHAVYDPTVSGTKLSGYTWSITYGDGSGAKGTVYADKVVVGGVTATSQAVEAATSVSSAFSSDTDNDGLLGLAFSSINTVSPKSQTTWFDTVASSLAEKLFAVTLKKGEAGKSATGKADNRIAYDFGFLDSTKYTGDIAYVDVDDSNGFWEFAPSGYAVGDGSVVSASIDAIADTGTTLLYLPTAVVSAYYAQVSGAAYSALLGGYTFPCSATLPDFTLVIGGESRTVPGDYINYSPIIASRCYGGIQRDTGIGFSIVGDIFLKSQYVVFDQSTGSPRLGFAQQA</sequence>
<keyword evidence="3 5" id="KW-0064">Aspartyl protease</keyword>
<dbReference type="PANTHER" id="PTHR47966:SF2">
    <property type="entry name" value="ASPERGILLOPEPSIN-1-RELATED"/>
    <property type="match status" value="1"/>
</dbReference>
<dbReference type="Pfam" id="PF00026">
    <property type="entry name" value="Asp"/>
    <property type="match status" value="1"/>
</dbReference>
<keyword evidence="6" id="KW-0732">Signal</keyword>
<comment type="caution">
    <text evidence="8">The sequence shown here is derived from an EMBL/GenBank/DDBJ whole genome shotgun (WGS) entry which is preliminary data.</text>
</comment>